<gene>
    <name evidence="4" type="ORF">E1286_20900</name>
</gene>
<dbReference type="InterPro" id="IPR000073">
    <property type="entry name" value="AB_hydrolase_1"/>
</dbReference>
<feature type="transmembrane region" description="Helical" evidence="1">
    <location>
        <begin position="540"/>
        <end position="559"/>
    </location>
</feature>
<evidence type="ECO:0000313" key="4">
    <source>
        <dbReference type="EMBL" id="TDD46441.1"/>
    </source>
</evidence>
<dbReference type="Pfam" id="PF00561">
    <property type="entry name" value="Abhydrolase_1"/>
    <property type="match status" value="1"/>
</dbReference>
<dbReference type="EMBL" id="SMKQ01000061">
    <property type="protein sequence ID" value="TDD46441.1"/>
    <property type="molecule type" value="Genomic_DNA"/>
</dbReference>
<name>A0A4R4YN33_9ACTN</name>
<keyword evidence="4" id="KW-0378">Hydrolase</keyword>
<feature type="chain" id="PRO_5020848413" evidence="2">
    <location>
        <begin position="19"/>
        <end position="562"/>
    </location>
</feature>
<feature type="transmembrane region" description="Helical" evidence="1">
    <location>
        <begin position="481"/>
        <end position="503"/>
    </location>
</feature>
<dbReference type="Gene3D" id="3.40.50.1820">
    <property type="entry name" value="alpha/beta hydrolase"/>
    <property type="match status" value="1"/>
</dbReference>
<accession>A0A4R4YN33</accession>
<dbReference type="OrthoDB" id="9796770at2"/>
<keyword evidence="2" id="KW-0732">Signal</keyword>
<keyword evidence="1" id="KW-0812">Transmembrane</keyword>
<feature type="transmembrane region" description="Helical" evidence="1">
    <location>
        <begin position="453"/>
        <end position="474"/>
    </location>
</feature>
<dbReference type="Proteomes" id="UP000295302">
    <property type="component" value="Unassembled WGS sequence"/>
</dbReference>
<dbReference type="InterPro" id="IPR029058">
    <property type="entry name" value="AB_hydrolase_fold"/>
</dbReference>
<protein>
    <submittedName>
        <fullName evidence="4">Alpha/beta fold hydrolase</fullName>
    </submittedName>
</protein>
<proteinExistence type="predicted"/>
<dbReference type="AlphaFoldDB" id="A0A4R4YN33"/>
<keyword evidence="5" id="KW-1185">Reference proteome</keyword>
<keyword evidence="1" id="KW-1133">Transmembrane helix</keyword>
<evidence type="ECO:0000259" key="3">
    <source>
        <dbReference type="Pfam" id="PF00561"/>
    </source>
</evidence>
<dbReference type="SUPFAM" id="SSF53474">
    <property type="entry name" value="alpha/beta-Hydrolases"/>
    <property type="match status" value="1"/>
</dbReference>
<feature type="signal peptide" evidence="2">
    <location>
        <begin position="1"/>
        <end position="18"/>
    </location>
</feature>
<comment type="caution">
    <text evidence="4">The sequence shown here is derived from an EMBL/GenBank/DDBJ whole genome shotgun (WGS) entry which is preliminary data.</text>
</comment>
<reference evidence="4 5" key="1">
    <citation type="submission" date="2019-03" db="EMBL/GenBank/DDBJ databases">
        <title>Draft genome sequences of novel Actinobacteria.</title>
        <authorList>
            <person name="Sahin N."/>
            <person name="Ay H."/>
            <person name="Saygin H."/>
        </authorList>
    </citation>
    <scope>NUCLEOTIDE SEQUENCE [LARGE SCALE GENOMIC DNA]</scope>
    <source>
        <strain evidence="4 5">CH32</strain>
    </source>
</reference>
<evidence type="ECO:0000313" key="5">
    <source>
        <dbReference type="Proteomes" id="UP000295302"/>
    </source>
</evidence>
<feature type="transmembrane region" description="Helical" evidence="1">
    <location>
        <begin position="509"/>
        <end position="533"/>
    </location>
</feature>
<keyword evidence="1" id="KW-0472">Membrane</keyword>
<organism evidence="4 5">
    <name type="scientific">Nonomuraea terrae</name>
    <dbReference type="NCBI Taxonomy" id="2530383"/>
    <lineage>
        <taxon>Bacteria</taxon>
        <taxon>Bacillati</taxon>
        <taxon>Actinomycetota</taxon>
        <taxon>Actinomycetes</taxon>
        <taxon>Streptosporangiales</taxon>
        <taxon>Streptosporangiaceae</taxon>
        <taxon>Nonomuraea</taxon>
    </lineage>
</organism>
<evidence type="ECO:0000256" key="1">
    <source>
        <dbReference type="SAM" id="Phobius"/>
    </source>
</evidence>
<feature type="domain" description="AB hydrolase-1" evidence="3">
    <location>
        <begin position="76"/>
        <end position="406"/>
    </location>
</feature>
<dbReference type="GO" id="GO:0016787">
    <property type="term" value="F:hydrolase activity"/>
    <property type="evidence" value="ECO:0007669"/>
    <property type="project" value="UniProtKB-KW"/>
</dbReference>
<sequence length="562" mass="58249">MILRAVLAVALSVPPVTAPPLTTPDGTGPSACPVAVPSRTTCGFLEVPERRDAPGRTIRVGYAVREAPVAGRRPDPVVFMGGGPGAASMPLMGVLSRMFPDRDVIAVEQRGGRHSRPSLGCPEIAQALLGRLRRSPADVADAARRCRARLAEPGVDLRGYATGEIAADVVALRGKLGYASWNLFGVGYSTRVMAQAAAADPEGVRSVVLDSFMPAGTGDAGRALADALARMGVRERFEAVTARLNRSPAAVPATDPLLGRAFTARMSGDDVAAVLAQALRGGEAAAVPAVLDALAEGREEPLGPLADAVGEELMARELGLYHAVRCQDGAPGDISRLFTEKTEKAVCDAWRLPASAPVRVAPEAPVYVLGGRYDPIGPPATARQAAEALPRGRFQEFPGLAHAVFEASACARREIAAFVRDPAGHPVTPCPEVRPLGELHVTAAPYRISRAPWLAAPLAVFALASLAQLAAGALKGRATTAYAGLAGVAFTGLAVQSAAGLAAESATAAAVGVPAVVGAYTWLAGVSGVLTAATLLQRRAWPQIMTCAISGAFLVWWFTWFL</sequence>
<dbReference type="RefSeq" id="WP_132615029.1">
    <property type="nucleotide sequence ID" value="NZ_SMKQ01000061.1"/>
</dbReference>
<evidence type="ECO:0000256" key="2">
    <source>
        <dbReference type="SAM" id="SignalP"/>
    </source>
</evidence>